<gene>
    <name evidence="5" type="ORF">KUTeg_010983</name>
</gene>
<accession>A0ABQ9F2K4</accession>
<dbReference type="EC" id="2.4.1.-" evidence="3"/>
<evidence type="ECO:0000256" key="3">
    <source>
        <dbReference type="RuleBase" id="RU363129"/>
    </source>
</evidence>
<reference evidence="5 6" key="1">
    <citation type="submission" date="2022-12" db="EMBL/GenBank/DDBJ databases">
        <title>Chromosome-level genome of Tegillarca granosa.</title>
        <authorList>
            <person name="Kim J."/>
        </authorList>
    </citation>
    <scope>NUCLEOTIDE SEQUENCE [LARGE SCALE GENOMIC DNA]</scope>
    <source>
        <strain evidence="5">Teg-2019</strain>
        <tissue evidence="5">Adductor muscle</tissue>
    </source>
</reference>
<dbReference type="CDD" id="cd11301">
    <property type="entry name" value="Fut1_Fut2_like"/>
    <property type="match status" value="1"/>
</dbReference>
<comment type="pathway">
    <text evidence="3">Protein modification; protein glycosylation.</text>
</comment>
<keyword evidence="3" id="KW-0333">Golgi apparatus</keyword>
<keyword evidence="3" id="KW-0325">Glycoprotein</keyword>
<evidence type="ECO:0000313" key="6">
    <source>
        <dbReference type="Proteomes" id="UP001217089"/>
    </source>
</evidence>
<evidence type="ECO:0000256" key="1">
    <source>
        <dbReference type="ARBA" id="ARBA00022676"/>
    </source>
</evidence>
<dbReference type="PANTHER" id="PTHR11927:SF9">
    <property type="entry name" value="L-FUCOSYLTRANSFERASE"/>
    <property type="match status" value="1"/>
</dbReference>
<proteinExistence type="inferred from homology"/>
<sequence length="306" mass="35104">MAVTSPRQRSNTTGFTQISTHEQTIEKETKRESSNNITEAFKQTHFMTISGNGRLGNQMFEFASMLGIAARHGYTPFITPRHGLNEVFDIPESRDIRLINSKSIGEVNAGWYDVNLEHLSHNSNWTLQGYYQSWKYFNNVKNLVKKSFKFKDSFLQYAKDVLKRFNPEKRPTVSIHIRRGDMNSGRELARGYSVASLEYVKKAMDYFRKNISSPIFFVVSDDRGWVTRYLKGNDVVLTGNGSPGGDMAILANCNHSIVSTGTYGWWGAWLAGGQVIYYKNFPTPGSWLDKRYRKNDYYPPHWLGMV</sequence>
<dbReference type="InterPro" id="IPR002516">
    <property type="entry name" value="Glyco_trans_11"/>
</dbReference>
<evidence type="ECO:0000256" key="2">
    <source>
        <dbReference type="ARBA" id="ARBA00022679"/>
    </source>
</evidence>
<keyword evidence="3" id="KW-0812">Transmembrane</keyword>
<comment type="caution">
    <text evidence="5">The sequence shown here is derived from an EMBL/GenBank/DDBJ whole genome shotgun (WGS) entry which is preliminary data.</text>
</comment>
<dbReference type="EMBL" id="JARBDR010000496">
    <property type="protein sequence ID" value="KAJ8311628.1"/>
    <property type="molecule type" value="Genomic_DNA"/>
</dbReference>
<evidence type="ECO:0000313" key="5">
    <source>
        <dbReference type="EMBL" id="KAJ8311628.1"/>
    </source>
</evidence>
<keyword evidence="6" id="KW-1185">Reference proteome</keyword>
<keyword evidence="3" id="KW-0735">Signal-anchor</keyword>
<dbReference type="PANTHER" id="PTHR11927">
    <property type="entry name" value="GALACTOSIDE 2-L-FUCOSYLTRANSFERASE"/>
    <property type="match status" value="1"/>
</dbReference>
<organism evidence="5 6">
    <name type="scientific">Tegillarca granosa</name>
    <name type="common">Malaysian cockle</name>
    <name type="synonym">Anadara granosa</name>
    <dbReference type="NCBI Taxonomy" id="220873"/>
    <lineage>
        <taxon>Eukaryota</taxon>
        <taxon>Metazoa</taxon>
        <taxon>Spiralia</taxon>
        <taxon>Lophotrochozoa</taxon>
        <taxon>Mollusca</taxon>
        <taxon>Bivalvia</taxon>
        <taxon>Autobranchia</taxon>
        <taxon>Pteriomorphia</taxon>
        <taxon>Arcoida</taxon>
        <taxon>Arcoidea</taxon>
        <taxon>Arcidae</taxon>
        <taxon>Tegillarca</taxon>
    </lineage>
</organism>
<dbReference type="Proteomes" id="UP001217089">
    <property type="component" value="Unassembled WGS sequence"/>
</dbReference>
<name>A0ABQ9F2K4_TEGGR</name>
<evidence type="ECO:0000256" key="4">
    <source>
        <dbReference type="SAM" id="MobiDB-lite"/>
    </source>
</evidence>
<feature type="region of interest" description="Disordered" evidence="4">
    <location>
        <begin position="1"/>
        <end position="34"/>
    </location>
</feature>
<keyword evidence="1 3" id="KW-0328">Glycosyltransferase</keyword>
<feature type="compositionally biased region" description="Polar residues" evidence="4">
    <location>
        <begin position="1"/>
        <end position="22"/>
    </location>
</feature>
<feature type="compositionally biased region" description="Basic and acidic residues" evidence="4">
    <location>
        <begin position="23"/>
        <end position="33"/>
    </location>
</feature>
<dbReference type="Pfam" id="PF01531">
    <property type="entry name" value="Glyco_transf_11"/>
    <property type="match status" value="1"/>
</dbReference>
<keyword evidence="2 3" id="KW-0808">Transferase</keyword>
<protein>
    <recommendedName>
        <fullName evidence="3">L-Fucosyltransferase</fullName>
        <ecNumber evidence="3">2.4.1.-</ecNumber>
    </recommendedName>
</protein>
<comment type="similarity">
    <text evidence="3">Belongs to the glycosyltransferase 11 family.</text>
</comment>
<comment type="subcellular location">
    <subcellularLocation>
        <location evidence="3">Golgi apparatus</location>
        <location evidence="3">Golgi stack membrane</location>
        <topology evidence="3">Single-pass type II membrane protein</topology>
    </subcellularLocation>
</comment>